<proteinExistence type="inferred from homology"/>
<evidence type="ECO:0000256" key="2">
    <source>
        <dbReference type="ARBA" id="ARBA00004687"/>
    </source>
</evidence>
<dbReference type="AlphaFoldDB" id="A0A9W8G315"/>
<evidence type="ECO:0000256" key="10">
    <source>
        <dbReference type="RuleBase" id="RU366056"/>
    </source>
</evidence>
<evidence type="ECO:0000256" key="3">
    <source>
        <dbReference type="ARBA" id="ARBA00010345"/>
    </source>
</evidence>
<dbReference type="Pfam" id="PF08320">
    <property type="entry name" value="PIG-X"/>
    <property type="match status" value="1"/>
</dbReference>
<dbReference type="OrthoDB" id="5546453at2759"/>
<keyword evidence="6 10" id="KW-0256">Endoplasmic reticulum</keyword>
<feature type="transmembrane region" description="Helical" evidence="10">
    <location>
        <begin position="558"/>
        <end position="579"/>
    </location>
</feature>
<evidence type="ECO:0000256" key="8">
    <source>
        <dbReference type="ARBA" id="ARBA00023136"/>
    </source>
</evidence>
<accession>A0A9W8G315</accession>
<keyword evidence="5 10" id="KW-0812">Transmembrane</keyword>
<keyword evidence="11" id="KW-0645">Protease</keyword>
<keyword evidence="9" id="KW-0325">Glycoprotein</keyword>
<evidence type="ECO:0000256" key="4">
    <source>
        <dbReference type="ARBA" id="ARBA00022502"/>
    </source>
</evidence>
<reference evidence="11" key="1">
    <citation type="submission" date="2022-07" db="EMBL/GenBank/DDBJ databases">
        <title>Phylogenomic reconstructions and comparative analyses of Kickxellomycotina fungi.</title>
        <authorList>
            <person name="Reynolds N.K."/>
            <person name="Stajich J.E."/>
            <person name="Barry K."/>
            <person name="Grigoriev I.V."/>
            <person name="Crous P."/>
            <person name="Smith M.E."/>
        </authorList>
    </citation>
    <scope>NUCLEOTIDE SEQUENCE</scope>
    <source>
        <strain evidence="11">NRRL 3115</strain>
    </source>
</reference>
<keyword evidence="7 10" id="KW-1133">Transmembrane helix</keyword>
<dbReference type="GO" id="GO:0005789">
    <property type="term" value="C:endoplasmic reticulum membrane"/>
    <property type="evidence" value="ECO:0007669"/>
    <property type="project" value="UniProtKB-SubCell"/>
</dbReference>
<comment type="subcellular location">
    <subcellularLocation>
        <location evidence="1 10">Endoplasmic reticulum membrane</location>
        <topology evidence="1 10">Single-pass membrane protein</topology>
    </subcellularLocation>
</comment>
<name>A0A9W8G315_9FUNG</name>
<comment type="pathway">
    <text evidence="2 10">Glycolipid biosynthesis; glycosylphosphatidylinositol-anchor biosynthesis.</text>
</comment>
<dbReference type="PANTHER" id="PTHR28650">
    <property type="entry name" value="PHOSPHATIDYLINOSITOL-GLYCAN BIOSYNTHESIS CLASS X PROTEIN"/>
    <property type="match status" value="1"/>
</dbReference>
<keyword evidence="8 10" id="KW-0472">Membrane</keyword>
<dbReference type="GO" id="GO:0006508">
    <property type="term" value="P:proteolysis"/>
    <property type="evidence" value="ECO:0007669"/>
    <property type="project" value="UniProtKB-KW"/>
</dbReference>
<feature type="signal peptide" evidence="10">
    <location>
        <begin position="1"/>
        <end position="29"/>
    </location>
</feature>
<evidence type="ECO:0000256" key="7">
    <source>
        <dbReference type="ARBA" id="ARBA00022989"/>
    </source>
</evidence>
<evidence type="ECO:0000256" key="6">
    <source>
        <dbReference type="ARBA" id="ARBA00022824"/>
    </source>
</evidence>
<comment type="similarity">
    <text evidence="3 10">Belongs to the PIGX family.</text>
</comment>
<keyword evidence="11" id="KW-0378">Hydrolase</keyword>
<evidence type="ECO:0000256" key="5">
    <source>
        <dbReference type="ARBA" id="ARBA00022692"/>
    </source>
</evidence>
<comment type="function">
    <text evidence="10">Required for proper folding and/or the stability of a subset of proteins in the endoplasmic reticulum. Component of glycosylphosphatidylinositol-mannosyltransferase 1 which transfers the first of the 4 mannoses in the GPI-anchor precursors during GPI-anchor biosynthesis. Probably acts by stabilizing the mannosyltransferase GPI14.</text>
</comment>
<evidence type="ECO:0000313" key="12">
    <source>
        <dbReference type="Proteomes" id="UP001151518"/>
    </source>
</evidence>
<dbReference type="Proteomes" id="UP001151518">
    <property type="component" value="Unassembled WGS sequence"/>
</dbReference>
<keyword evidence="4 10" id="KW-0337">GPI-anchor biosynthesis</keyword>
<dbReference type="PANTHER" id="PTHR28650:SF1">
    <property type="entry name" value="PHOSPHATIDYLINOSITOL-GLYCAN BIOSYNTHESIS CLASS X PROTEIN"/>
    <property type="match status" value="1"/>
</dbReference>
<comment type="caution">
    <text evidence="11">The sequence shown here is derived from an EMBL/GenBank/DDBJ whole genome shotgun (WGS) entry which is preliminary data.</text>
</comment>
<evidence type="ECO:0000256" key="1">
    <source>
        <dbReference type="ARBA" id="ARBA00004389"/>
    </source>
</evidence>
<dbReference type="EMBL" id="JANBTW010000157">
    <property type="protein sequence ID" value="KAJ2669267.1"/>
    <property type="molecule type" value="Genomic_DNA"/>
</dbReference>
<evidence type="ECO:0000313" key="11">
    <source>
        <dbReference type="EMBL" id="KAJ2669267.1"/>
    </source>
</evidence>
<sequence>MVSVSRKTRATASLLALAALATWPPGVCSLSHSNMKRPPYGQITNELPSFETENHVIFGQDVSSTNTKSSDDGRDGWHFESIGASWHAWTYESLFDKVDLPLWPETMQEARVIVSSEMCRQRLYLPPAPFMPPRGLEHCGTHVSATARPDLNKSNGYSIGMTRLLMRRWLAAFMGWSPANDGTDNIPVQEEQNTPATKKLAQATAADGLGPESFIDFANSSIYYFHPFPSQIVDSRPESRLNLAKLAIGPQHPLRDLITPRVMHKGKQWLDNYRIEVRLHRTSHGFVKISIQLISLLHPATDINIVPTENATSHVTWIGPTKDTMAFTLSTGQSKPDSLQIPESFYAQHETSTNPSGGGQLTERTHEFYSFHPSLLISAKAEPHPHLSAGSCRIETIQTLPRSYFFDPYQLYDISAELGMQYHHYGEVELERPAETISSWGSMLVISQYPHLDSLNVSVPIHARYRLPPIHERTVGYHGEPSGNTHVDVTLLPALAAVVCPVAEVPKTTFNNSVLDSLNLRLALFHELGLDPVSSLEISPDTDTLLRMPIGDADSASLVQTLTLVALFLGTAFIALSLCRMKKKETPENKPQPKAKK</sequence>
<dbReference type="GO" id="GO:0006506">
    <property type="term" value="P:GPI anchor biosynthetic process"/>
    <property type="evidence" value="ECO:0007669"/>
    <property type="project" value="UniProtKB-KW"/>
</dbReference>
<organism evidence="11 12">
    <name type="scientific">Coemansia spiralis</name>
    <dbReference type="NCBI Taxonomy" id="417178"/>
    <lineage>
        <taxon>Eukaryota</taxon>
        <taxon>Fungi</taxon>
        <taxon>Fungi incertae sedis</taxon>
        <taxon>Zoopagomycota</taxon>
        <taxon>Kickxellomycotina</taxon>
        <taxon>Kickxellomycetes</taxon>
        <taxon>Kickxellales</taxon>
        <taxon>Kickxellaceae</taxon>
        <taxon>Coemansia</taxon>
    </lineage>
</organism>
<dbReference type="SMART" id="SM00780">
    <property type="entry name" value="PIG-X"/>
    <property type="match status" value="1"/>
</dbReference>
<dbReference type="GO" id="GO:0008233">
    <property type="term" value="F:peptidase activity"/>
    <property type="evidence" value="ECO:0007669"/>
    <property type="project" value="UniProtKB-KW"/>
</dbReference>
<keyword evidence="10" id="KW-0732">Signal</keyword>
<protein>
    <recommendedName>
        <fullName evidence="10">Protein PBN1</fullName>
    </recommendedName>
</protein>
<dbReference type="InterPro" id="IPR013233">
    <property type="entry name" value="PIG-X/PBN1"/>
</dbReference>
<evidence type="ECO:0000256" key="9">
    <source>
        <dbReference type="ARBA" id="ARBA00023180"/>
    </source>
</evidence>
<feature type="chain" id="PRO_5041013724" description="Protein PBN1" evidence="10">
    <location>
        <begin position="30"/>
        <end position="597"/>
    </location>
</feature>
<gene>
    <name evidence="11" type="primary">PBN1</name>
    <name evidence="11" type="ORF">GGI25_006212</name>
</gene>
<dbReference type="InterPro" id="IPR040039">
    <property type="entry name" value="PIGX"/>
</dbReference>